<evidence type="ECO:0000256" key="8">
    <source>
        <dbReference type="ARBA" id="ARBA00029443"/>
    </source>
</evidence>
<dbReference type="Pfam" id="PF00668">
    <property type="entry name" value="Condensation"/>
    <property type="match status" value="1"/>
</dbReference>
<dbReference type="Pfam" id="PF21089">
    <property type="entry name" value="PKS_DH_N"/>
    <property type="match status" value="1"/>
</dbReference>
<dbReference type="InterPro" id="IPR036291">
    <property type="entry name" value="NAD(P)-bd_dom_sf"/>
</dbReference>
<dbReference type="Gene3D" id="3.40.50.12780">
    <property type="entry name" value="N-terminal domain of ligase-like"/>
    <property type="match status" value="1"/>
</dbReference>
<dbReference type="InterPro" id="IPR016036">
    <property type="entry name" value="Malonyl_transacylase_ACP-bd"/>
</dbReference>
<dbReference type="GO" id="GO:0004312">
    <property type="term" value="F:fatty acid synthase activity"/>
    <property type="evidence" value="ECO:0007669"/>
    <property type="project" value="TreeGrafter"/>
</dbReference>
<dbReference type="InterPro" id="IPR049551">
    <property type="entry name" value="PKS_DH_C"/>
</dbReference>
<dbReference type="PROSITE" id="PS50075">
    <property type="entry name" value="CARRIER"/>
    <property type="match status" value="2"/>
</dbReference>
<evidence type="ECO:0000256" key="1">
    <source>
        <dbReference type="ARBA" id="ARBA00022450"/>
    </source>
</evidence>
<dbReference type="InterPro" id="IPR050091">
    <property type="entry name" value="PKS_NRPS_Biosynth_Enz"/>
</dbReference>
<evidence type="ECO:0008006" key="16">
    <source>
        <dbReference type="Google" id="ProtNLM"/>
    </source>
</evidence>
<dbReference type="GO" id="GO:0016874">
    <property type="term" value="F:ligase activity"/>
    <property type="evidence" value="ECO:0007669"/>
    <property type="project" value="UniProtKB-KW"/>
</dbReference>
<keyword evidence="2" id="KW-0597">Phosphoprotein</keyword>
<dbReference type="NCBIfam" id="TIGR01733">
    <property type="entry name" value="AA-adenyl-dom"/>
    <property type="match status" value="1"/>
</dbReference>
<dbReference type="InterPro" id="IPR020806">
    <property type="entry name" value="PKS_PP-bd"/>
</dbReference>
<dbReference type="CDD" id="cd00833">
    <property type="entry name" value="PKS"/>
    <property type="match status" value="1"/>
</dbReference>
<reference evidence="15" key="2">
    <citation type="submission" date="2015-01" db="EMBL/GenBank/DDBJ databases">
        <title>Evolutionary Origins and Diversification of the Mycorrhizal Mutualists.</title>
        <authorList>
            <consortium name="DOE Joint Genome Institute"/>
            <consortium name="Mycorrhizal Genomics Consortium"/>
            <person name="Kohler A."/>
            <person name="Kuo A."/>
            <person name="Nagy L.G."/>
            <person name="Floudas D."/>
            <person name="Copeland A."/>
            <person name="Barry K.W."/>
            <person name="Cichocki N."/>
            <person name="Veneault-Fourrey C."/>
            <person name="LaButti K."/>
            <person name="Lindquist E.A."/>
            <person name="Lipzen A."/>
            <person name="Lundell T."/>
            <person name="Morin E."/>
            <person name="Murat C."/>
            <person name="Riley R."/>
            <person name="Ohm R."/>
            <person name="Sun H."/>
            <person name="Tunlid A."/>
            <person name="Henrissat B."/>
            <person name="Grigoriev I.V."/>
            <person name="Hibbett D.S."/>
            <person name="Martin F."/>
        </authorList>
    </citation>
    <scope>NUCLEOTIDE SEQUENCE [LARGE SCALE GENOMIC DNA]</scope>
    <source>
        <strain evidence="15">Zn</strain>
    </source>
</reference>
<dbReference type="Pfam" id="PF00501">
    <property type="entry name" value="AMP-binding"/>
    <property type="match status" value="1"/>
</dbReference>
<feature type="active site" description="Proton donor; for dehydratase activity" evidence="9">
    <location>
        <position position="1145"/>
    </location>
</feature>
<dbReference type="Pfam" id="PF14765">
    <property type="entry name" value="PS-DH"/>
    <property type="match status" value="1"/>
</dbReference>
<dbReference type="SUPFAM" id="SSF52777">
    <property type="entry name" value="CoA-dependent acyltransferases"/>
    <property type="match status" value="2"/>
</dbReference>
<evidence type="ECO:0000256" key="2">
    <source>
        <dbReference type="ARBA" id="ARBA00022553"/>
    </source>
</evidence>
<proteinExistence type="inferred from homology"/>
<dbReference type="InterPro" id="IPR014030">
    <property type="entry name" value="Ketoacyl_synth_N"/>
</dbReference>
<dbReference type="PROSITE" id="PS00455">
    <property type="entry name" value="AMP_BINDING"/>
    <property type="match status" value="1"/>
</dbReference>
<dbReference type="InterPro" id="IPR001242">
    <property type="entry name" value="Condensation_dom"/>
</dbReference>
<comment type="similarity">
    <text evidence="8">In the C-terminal section; belongs to the NRP synthetase family.</text>
</comment>
<feature type="domain" description="Ketosynthase family 3 (KS3)" evidence="12">
    <location>
        <begin position="5"/>
        <end position="438"/>
    </location>
</feature>
<feature type="region of interest" description="N-terminal hotdog fold" evidence="9">
    <location>
        <begin position="937"/>
        <end position="1070"/>
    </location>
</feature>
<dbReference type="GO" id="GO:0032259">
    <property type="term" value="P:methylation"/>
    <property type="evidence" value="ECO:0007669"/>
    <property type="project" value="UniProtKB-KW"/>
</dbReference>
<feature type="active site" description="Proton acceptor; for dehydratase activity" evidence="9">
    <location>
        <position position="970"/>
    </location>
</feature>
<dbReference type="InterPro" id="IPR020841">
    <property type="entry name" value="PKS_Beta-ketoAc_synthase_dom"/>
</dbReference>
<evidence type="ECO:0000313" key="15">
    <source>
        <dbReference type="Proteomes" id="UP000054321"/>
    </source>
</evidence>
<dbReference type="InterPro" id="IPR020845">
    <property type="entry name" value="AMP-binding_CS"/>
</dbReference>
<feature type="domain" description="Carrier" evidence="11">
    <location>
        <begin position="2384"/>
        <end position="2462"/>
    </location>
</feature>
<dbReference type="InterPro" id="IPR013968">
    <property type="entry name" value="PKS_KR"/>
</dbReference>
<dbReference type="InterPro" id="IPR049900">
    <property type="entry name" value="PKS_mFAS_DH"/>
</dbReference>
<dbReference type="Gene3D" id="3.40.47.10">
    <property type="match status" value="1"/>
</dbReference>
<dbReference type="STRING" id="913774.A0A0C3H1R2"/>
<dbReference type="FunFam" id="3.40.47.10:FF:000019">
    <property type="entry name" value="Polyketide synthase type I"/>
    <property type="match status" value="1"/>
</dbReference>
<dbReference type="InParanoid" id="A0A0C3H1R2"/>
<dbReference type="InterPro" id="IPR042099">
    <property type="entry name" value="ANL_N_sf"/>
</dbReference>
<dbReference type="Gene3D" id="3.40.50.720">
    <property type="entry name" value="NAD(P)-binding Rossmann-like Domain"/>
    <property type="match status" value="3"/>
</dbReference>
<dbReference type="PANTHER" id="PTHR43775:SF20">
    <property type="entry name" value="HYBRID PKS-NRPS SYNTHETASE APDA"/>
    <property type="match status" value="1"/>
</dbReference>
<feature type="compositionally biased region" description="Low complexity" evidence="10">
    <location>
        <begin position="2479"/>
        <end position="2497"/>
    </location>
</feature>
<dbReference type="InterPro" id="IPR020807">
    <property type="entry name" value="PKS_DH"/>
</dbReference>
<dbReference type="SMART" id="SM00827">
    <property type="entry name" value="PKS_AT"/>
    <property type="match status" value="1"/>
</dbReference>
<evidence type="ECO:0000256" key="5">
    <source>
        <dbReference type="ARBA" id="ARBA00022679"/>
    </source>
</evidence>
<dbReference type="Pfam" id="PF16197">
    <property type="entry name" value="KAsynt_C_assoc"/>
    <property type="match status" value="1"/>
</dbReference>
<dbReference type="Gene3D" id="3.30.559.10">
    <property type="entry name" value="Chloramphenicol acetyltransferase-like domain"/>
    <property type="match status" value="1"/>
</dbReference>
<dbReference type="Gene3D" id="3.30.70.3290">
    <property type="match status" value="1"/>
</dbReference>
<dbReference type="SMART" id="SM00822">
    <property type="entry name" value="PKS_KR"/>
    <property type="match status" value="1"/>
</dbReference>
<dbReference type="SMART" id="SM00823">
    <property type="entry name" value="PKS_PP"/>
    <property type="match status" value="2"/>
</dbReference>
<protein>
    <recommendedName>
        <fullName evidence="16">Carrier domain-containing protein</fullName>
    </recommendedName>
</protein>
<dbReference type="InterPro" id="IPR010071">
    <property type="entry name" value="AA_adenyl_dom"/>
</dbReference>
<dbReference type="EMBL" id="KN832882">
    <property type="protein sequence ID" value="KIM97314.1"/>
    <property type="molecule type" value="Genomic_DNA"/>
</dbReference>
<dbReference type="InterPro" id="IPR023213">
    <property type="entry name" value="CAT-like_dom_sf"/>
</dbReference>
<dbReference type="Pfam" id="PF00698">
    <property type="entry name" value="Acyl_transf_1"/>
    <property type="match status" value="1"/>
</dbReference>
<dbReference type="InterPro" id="IPR001227">
    <property type="entry name" value="Ac_transferase_dom_sf"/>
</dbReference>
<dbReference type="Proteomes" id="UP000054321">
    <property type="component" value="Unassembled WGS sequence"/>
</dbReference>
<dbReference type="CDD" id="cd02440">
    <property type="entry name" value="AdoMet_MTases"/>
    <property type="match status" value="1"/>
</dbReference>
<dbReference type="OrthoDB" id="329835at2759"/>
<dbReference type="SUPFAM" id="SSF47336">
    <property type="entry name" value="ACP-like"/>
    <property type="match status" value="2"/>
</dbReference>
<dbReference type="Gene3D" id="3.10.129.110">
    <property type="entry name" value="Polyketide synthase dehydratase"/>
    <property type="match status" value="1"/>
</dbReference>
<dbReference type="InterPro" id="IPR016039">
    <property type="entry name" value="Thiolase-like"/>
</dbReference>
<feature type="domain" description="PKS/mFAS DH" evidence="13">
    <location>
        <begin position="937"/>
        <end position="1238"/>
    </location>
</feature>
<dbReference type="GO" id="GO:0006633">
    <property type="term" value="P:fatty acid biosynthetic process"/>
    <property type="evidence" value="ECO:0007669"/>
    <property type="project" value="InterPro"/>
</dbReference>
<name>A0A0C3H1R2_OIDMZ</name>
<dbReference type="InterPro" id="IPR000873">
    <property type="entry name" value="AMP-dep_synth/lig_dom"/>
</dbReference>
<dbReference type="InterPro" id="IPR014043">
    <property type="entry name" value="Acyl_transferase_dom"/>
</dbReference>
<dbReference type="InterPro" id="IPR057326">
    <property type="entry name" value="KR_dom"/>
</dbReference>
<dbReference type="Pfam" id="PF08659">
    <property type="entry name" value="KR"/>
    <property type="match status" value="1"/>
</dbReference>
<keyword evidence="5" id="KW-0808">Transferase</keyword>
<dbReference type="PROSITE" id="PS52019">
    <property type="entry name" value="PKS_MFAS_DH"/>
    <property type="match status" value="1"/>
</dbReference>
<keyword evidence="6" id="KW-0677">Repeat</keyword>
<dbReference type="Pfam" id="PF08242">
    <property type="entry name" value="Methyltransf_12"/>
    <property type="match status" value="1"/>
</dbReference>
<keyword evidence="1" id="KW-0596">Phosphopantetheine</keyword>
<dbReference type="InterPro" id="IPR013217">
    <property type="entry name" value="Methyltransf_12"/>
</dbReference>
<dbReference type="InterPro" id="IPR049552">
    <property type="entry name" value="PKS_DH_N"/>
</dbReference>
<organism evidence="14 15">
    <name type="scientific">Oidiodendron maius (strain Zn)</name>
    <dbReference type="NCBI Taxonomy" id="913774"/>
    <lineage>
        <taxon>Eukaryota</taxon>
        <taxon>Fungi</taxon>
        <taxon>Dikarya</taxon>
        <taxon>Ascomycota</taxon>
        <taxon>Pezizomycotina</taxon>
        <taxon>Leotiomycetes</taxon>
        <taxon>Leotiomycetes incertae sedis</taxon>
        <taxon>Myxotrichaceae</taxon>
        <taxon>Oidiodendron</taxon>
    </lineage>
</organism>
<dbReference type="InterPro" id="IPR009081">
    <property type="entry name" value="PP-bd_ACP"/>
</dbReference>
<keyword evidence="4" id="KW-0489">Methyltransferase</keyword>
<dbReference type="PROSITE" id="PS00606">
    <property type="entry name" value="KS3_1"/>
    <property type="match status" value="1"/>
</dbReference>
<dbReference type="SMART" id="SM00825">
    <property type="entry name" value="PKS_KS"/>
    <property type="match status" value="1"/>
</dbReference>
<dbReference type="Gene3D" id="3.40.50.150">
    <property type="entry name" value="Vaccinia Virus protein VP39"/>
    <property type="match status" value="1"/>
</dbReference>
<dbReference type="InterPro" id="IPR016035">
    <property type="entry name" value="Acyl_Trfase/lysoPLipase"/>
</dbReference>
<dbReference type="SUPFAM" id="SSF52151">
    <property type="entry name" value="FabD/lysophospholipase-like"/>
    <property type="match status" value="1"/>
</dbReference>
<dbReference type="Pfam" id="PF02801">
    <property type="entry name" value="Ketoacyl-synt_C"/>
    <property type="match status" value="1"/>
</dbReference>
<dbReference type="SMART" id="SM00826">
    <property type="entry name" value="PKS_DH"/>
    <property type="match status" value="1"/>
</dbReference>
<feature type="domain" description="Carrier" evidence="11">
    <location>
        <begin position="3520"/>
        <end position="3594"/>
    </location>
</feature>
<dbReference type="InterPro" id="IPR036736">
    <property type="entry name" value="ACP-like_sf"/>
</dbReference>
<dbReference type="GO" id="GO:0031177">
    <property type="term" value="F:phosphopantetheine binding"/>
    <property type="evidence" value="ECO:0007669"/>
    <property type="project" value="InterPro"/>
</dbReference>
<evidence type="ECO:0000256" key="6">
    <source>
        <dbReference type="ARBA" id="ARBA00022737"/>
    </source>
</evidence>
<dbReference type="GO" id="GO:0004315">
    <property type="term" value="F:3-oxoacyl-[acyl-carrier-protein] synthase activity"/>
    <property type="evidence" value="ECO:0007669"/>
    <property type="project" value="InterPro"/>
</dbReference>
<evidence type="ECO:0000259" key="12">
    <source>
        <dbReference type="PROSITE" id="PS52004"/>
    </source>
</evidence>
<sequence length="3927" mass="432630">MPYKSEPIAIIGSACRFPGGADSTSKLWKLLREPRDLSQKVPHSRFDVDAFYHPEATHHGTTNNTKSYFLQEDIANFDAAFFNIQPMESDATDPQQRLLLETVYDSLCAAGLPIEKLRGSPTAVYVGMMCDDWSTMISRDWETLPTYAATGLARSIVSNRISYFFDWNGPSMTIDTACSSSLVAVHHAVQTLRSGESTVAVATGTNLILSPAMYISESNLRMLSPSGRCAMWDVDADGYARGEGVASVVLKTLRQAINDGDPIECIIRETGVNQDGRTTGLTMPSNIAQAALVRDTYRRAGLDINDPCDRPQFFHAHGTGTQAGDPQESEAISTAFFSNGSADGRKLYVGSIKTVIGHTEGTAGLAALIGTSLALRHNTIPPNLHFTKLNPKISPFCEHLEIPTVATAWPEPAPGGVKRASINSFGFGGTNAHAIIEAYEPEATSMSIVKVSDAPIFTPLVFSAASDKALQKTLSTYLEYILKNPSVSLRDLAWTLQTRRSTLPFRTAIVAPTLDALSAKLDEQVNGSLRQDEDLRARNSNVESPKILGIFTGQGAQWPRMGARLIESSVFARVRIAEMDMALQSLPVNDRPDWTIKDQLLAGREISRIGEAVVSQPLCLAVQVVLVDILRAAGVKFTAVVGHSSGEIGAAYAAGLLSAYDAVSIAYYRGLHAKRAASPNGSKGAMIAVGTSYEDAVNFCQLEMFRGRIQIAAVNSASSITVSGDEDAIDEALGLWKDEQKFARKLKVDTAYHSAHMQPCAEPYLESMKSCTVEKHDSNGPIWFSSVMEGVQMSKDTLTEKYWVDNMCNTVLFSSAVSSAMLECGPFDIALEIGPHAALKGPATATIEELGPGIPYTSCLTRDKNDIDELSSALGFIWTHLGFDNVNFDAVDRLLSGIDGTRSVLTDLPAYPFDHQRTYWTGSRVSSHYKHRQGAPNPILGTLCSEGATSRDMQWRNILRPKEISWLNGHKLQGQVVFPATGYVSMAVEAMKSLAGQSEINLFKIHDLEISRAIAFNDEGDSVETLFSMSSVESTDEMITAEFACHSIVSQDSAACLNAKGRVLLHLAIATPDILPAYPSDSFNLVKVEDSHFYANLSKIGYDYSSPFQGVTHIHRHPDYSTGLIQDQSESEWEDNLVFHPGVLDTALQTTFAAWSFPGDGRLWSLHIPTYIASITLNPYFSPLGLGKQKTAKYETFIRTEGPSTLCADIHLYTPDGINSFVQIEGASLMPFSPASIVNDTPLFSSFQYKVASPNGELAAMGETMSEYDVQVYRDIDRIAYWYIRHAAQTIKPEEIENLLSHFKHYLKWCDRIVEMVSRGKHPKVSSECETDTREDIAKLLKKYEGRDDIRFVEVVGDNLVKVIREGSSMLEYMNQGNLMLEFYENGLAAGPNNRWLGRLVGQIAHRYPHMNILEIGAGTGATTKSIFPNIRSSFSSYTFTDISSSFFPAAEERFKEYSNRMIFKVFNMENSPTEQGFVEGQYDVIVAANVLHVSADMDKSMANVRQLLKPGGYLITLEVTSTELLFSGMTVGTLPGWWLGAETGRPWGPALTLSEWDSALQRNGFSGIDTTTPDVSTSLPVTVFVSQAIDDRIMLLRNPLAFSSPETAMESLAIVGGTTGQVSQLVEDISEIVSHNFTNVSIFETIEELVAEEEFITARMTILNLTDLDQPFMKTITRENLNSLKILWNNAGTLVWVTRNAREGEPYSYMMMGIGRTIKTEYPNLNLQLFDIESIQDSTARTLSEALVQNQLLSLWESDNTSLLWSAEPEISMKDGHVLVTRLVPDEQKNNRYNSQRRAIFKDAEPQKDILRLVSAGESFAVLEASPLRLAAAPATGSRIIRITHSLLQSLRVGDTGFLRLCYGVDVSSAQPVLALSASAESPAIVPSQWCVQLGDEAHSPSSLISIAVNIVAEHIVSVVPKSGILLVNEPSQALKFVLKSKAIEKNIEVLFTTSQQQHADDNEWVFLHPHFSQHRIRELIPASIAVFVHFSKGSASEVVQGLILNCLPPQCIRIQESSILNNKLDVFPGAQSDDMTILLNSALTASASQATNNESSHISLADISTHSAVGEPLALVDWTSGPVSVKVQPIDSDIIFRPDRTYLFVGLAGELGQSLCRWMVAHGARHVVLSSRTPKVSQKFVESMAMQGATVRTFSLDITSRKSLRETHKAISSTMPAIAGVINGAMILQDDLFDNMTREQFIKVIKPKVEGTQLLDELFYDTNLDFFVVTSSITAVIGFSGQSNYSAANMFMTSLAYQRKARGVAGSVMVVPAVAGIGYAAQGNNFDFEYFTSIGYINISEQDFCILFAEAVLSGHPASPEKAEVVSGVNFIPADLHVKETHRRDLKFTHYLLEQENKSSYSGTNTTVRVKTQLESAKTKNQVYSIIQHSFVMSLKTILRIPQEDSVDLSLALVEQGVDSLVAVEVRSWFLKEIDVDIPVLKVLGGSSILDLLDTAFGKIPTSVIDLDNSIVSTSISTPADSSSATGSASLDSRSTSPGDKTFSGQHDPTKEDLEKTRRDLFIGSSLETKVEMSFGQARFWFLHHFLSDKTPFNFSFSARMDGPLRVQAFEQVLNVVIQRHEALRTRFFWSDGDTGIPMQGVLPTALLKLEKKQIYCEDEAEQELRSLQNHIYDLENWGAVRMQLLTLSNTVHYFLMGCHHIALDGQSTHVFISELNNAYQGKILDPLPASSQYRAFAAQQRHEYESGLFRKEIDFFRSNITKDPGAVDLLTFSKVPSRRVMKQYKQHRAAARLESKFALRVKQLARKLHCTNFHVYLSVLQALIFRLLPETKEFFIGIADSNRVDKNFINTLGCLVNLLPIKFNRTESYTFSNAVKSTRNKVYAALEHSKLPFDVLLNELGTIRSGYYSPIFQICMDYRQGDQEHISLAGVNAEVAFNNSSTGYDLQLEVIDTAAGETLVVMKVQDALYSQSHAELLLSTYVNVMEQFIQSPDGDILLTSPSLWPQKDIDYAFNIGKGPAIELLWPPTIAHRVDEVIQAHPVNIALKDGHGNVMTYAQMGYRINAIATELVHARVSEGTVVAVFQEPSANWICSMLAIFRTGAIYLPLDLKNGPERLLGSVQVARPEVILADQWTIDKVSSLRAHKALTIDISQVKTNADAPEVPNISRANSTALILFTSGSTGVPKGIVLPHSCLAAHFEGAERVWGVGPKVVLQQTTLSFDLSLFQIFLALTSGGTLCVVPSEKRSDPVEITKIMLTEGVTHSGATPTEYGMWFHLGSDNLSKCSAWKCALVGGEALPKSIIRSFGDLGLSGLRLYNAYGPAEATFAISTGEIHYREMDLDQSVPTGYMFPNYSVYIMDENLKPVPVGVPGEIIVGGPGIVNGYLGLDDLTNEKFIKDPFLDEDIETHGWDRLYRTGDRGHLCEDGLLYCDGRIDDDTQIKLRGIRIELGEIESAIMRAANGSITQAVVSVRGEADSKFLVAYVVFSPQAIEDCDQFLANLQSTLPIAQNIRPSLFVPMESLPVNAHGKTDRNAINRIPLPILANPKLAKPIILTDTEKRLSQLWKIILPFHGVEFQPDADFFHIGGNSLLLVKLQRLVKEAFCAAPRLTDLMSSSDLRSMAQVIHSAVADELVDWELETAVPESWMSTKGQAKPLRKDNLTIVLTGATGYLGRHLLPRLVRDSRVYKIICLVRDKTRLTTTSNKISVFTCDLGELNVGLSPLDFATISEEADLIVHCAANRSFWDDYEVLRPVNFNSVKELVRMALPHSLPLHFFSSGAVSIYEGMVPPTDGSDGYVTSKWASEKLLRNVAQQLGLPVCIHIPTAAPANTPFTLDPVIIGDFVKYARCIGVRPSFEGFWGHMDLIETEQFLDKVCGAVFDDLHPTADEEVPSLSRVSYKGITRVDVHHSMMTLSSDKEWNALPSMEALLWMGEAKKNGFPYVLASQQVTMSAGSNNIVSRR</sequence>
<dbReference type="SUPFAM" id="SSF55048">
    <property type="entry name" value="Probable ACP-binding domain of malonyl-CoA ACP transacylase"/>
    <property type="match status" value="1"/>
</dbReference>
<dbReference type="PANTHER" id="PTHR43775">
    <property type="entry name" value="FATTY ACID SYNTHASE"/>
    <property type="match status" value="1"/>
</dbReference>
<keyword evidence="3" id="KW-0436">Ligase</keyword>
<accession>A0A0C3H1R2</accession>
<gene>
    <name evidence="14" type="ORF">OIDMADRAFT_169065</name>
</gene>
<dbReference type="SUPFAM" id="SSF53901">
    <property type="entry name" value="Thiolase-like"/>
    <property type="match status" value="1"/>
</dbReference>
<dbReference type="Gene3D" id="3.30.559.30">
    <property type="entry name" value="Nonribosomal peptide synthetase, condensation domain"/>
    <property type="match status" value="1"/>
</dbReference>
<dbReference type="GO" id="GO:0008168">
    <property type="term" value="F:methyltransferase activity"/>
    <property type="evidence" value="ECO:0007669"/>
    <property type="project" value="UniProtKB-KW"/>
</dbReference>
<dbReference type="GO" id="GO:0009403">
    <property type="term" value="P:toxin biosynthetic process"/>
    <property type="evidence" value="ECO:0007669"/>
    <property type="project" value="UniProtKB-ARBA"/>
</dbReference>
<dbReference type="Pfam" id="PF00550">
    <property type="entry name" value="PP-binding"/>
    <property type="match status" value="2"/>
</dbReference>
<keyword evidence="15" id="KW-1185">Reference proteome</keyword>
<dbReference type="InterPro" id="IPR032821">
    <property type="entry name" value="PKS_assoc"/>
</dbReference>
<dbReference type="InterPro" id="IPR042104">
    <property type="entry name" value="PKS_dehydratase_sf"/>
</dbReference>
<dbReference type="InterPro" id="IPR045851">
    <property type="entry name" value="AMP-bd_C_sf"/>
</dbReference>
<keyword evidence="7" id="KW-0511">Multifunctional enzyme</keyword>
<evidence type="ECO:0000256" key="4">
    <source>
        <dbReference type="ARBA" id="ARBA00022603"/>
    </source>
</evidence>
<evidence type="ECO:0000313" key="14">
    <source>
        <dbReference type="EMBL" id="KIM97314.1"/>
    </source>
</evidence>
<dbReference type="InterPro" id="IPR029063">
    <property type="entry name" value="SAM-dependent_MTases_sf"/>
</dbReference>
<dbReference type="CDD" id="cd05930">
    <property type="entry name" value="A_NRPS"/>
    <property type="match status" value="1"/>
</dbReference>
<evidence type="ECO:0000256" key="10">
    <source>
        <dbReference type="SAM" id="MobiDB-lite"/>
    </source>
</evidence>
<dbReference type="PROSITE" id="PS52004">
    <property type="entry name" value="KS3_2"/>
    <property type="match status" value="1"/>
</dbReference>
<dbReference type="InterPro" id="IPR013120">
    <property type="entry name" value="FAR_NAD-bd"/>
</dbReference>
<dbReference type="Pfam" id="PF00109">
    <property type="entry name" value="ketoacyl-synt"/>
    <property type="match status" value="1"/>
</dbReference>
<dbReference type="HOGENOM" id="CLU_000022_37_2_1"/>
<dbReference type="CDD" id="cd19532">
    <property type="entry name" value="C_PKS-NRPS"/>
    <property type="match status" value="1"/>
</dbReference>
<evidence type="ECO:0000256" key="7">
    <source>
        <dbReference type="ARBA" id="ARBA00023268"/>
    </source>
</evidence>
<reference evidence="14 15" key="1">
    <citation type="submission" date="2014-04" db="EMBL/GenBank/DDBJ databases">
        <authorList>
            <consortium name="DOE Joint Genome Institute"/>
            <person name="Kuo A."/>
            <person name="Martino E."/>
            <person name="Perotto S."/>
            <person name="Kohler A."/>
            <person name="Nagy L.G."/>
            <person name="Floudas D."/>
            <person name="Copeland A."/>
            <person name="Barry K.W."/>
            <person name="Cichocki N."/>
            <person name="Veneault-Fourrey C."/>
            <person name="LaButti K."/>
            <person name="Lindquist E.A."/>
            <person name="Lipzen A."/>
            <person name="Lundell T."/>
            <person name="Morin E."/>
            <person name="Murat C."/>
            <person name="Sun H."/>
            <person name="Tunlid A."/>
            <person name="Henrissat B."/>
            <person name="Grigoriev I.V."/>
            <person name="Hibbett D.S."/>
            <person name="Martin F."/>
            <person name="Nordberg H.P."/>
            <person name="Cantor M.N."/>
            <person name="Hua S.X."/>
        </authorList>
    </citation>
    <scope>NUCLEOTIDE SEQUENCE [LARGE SCALE GENOMIC DNA]</scope>
    <source>
        <strain evidence="14 15">Zn</strain>
    </source>
</reference>
<dbReference type="Gene3D" id="3.40.366.10">
    <property type="entry name" value="Malonyl-Coenzyme A Acyl Carrier Protein, domain 2"/>
    <property type="match status" value="1"/>
</dbReference>
<evidence type="ECO:0000256" key="9">
    <source>
        <dbReference type="PROSITE-ProRule" id="PRU01363"/>
    </source>
</evidence>
<evidence type="ECO:0000259" key="11">
    <source>
        <dbReference type="PROSITE" id="PS50075"/>
    </source>
</evidence>
<dbReference type="InterPro" id="IPR014031">
    <property type="entry name" value="Ketoacyl_synth_C"/>
</dbReference>
<dbReference type="InterPro" id="IPR018201">
    <property type="entry name" value="Ketoacyl_synth_AS"/>
</dbReference>
<dbReference type="SUPFAM" id="SSF53335">
    <property type="entry name" value="S-adenosyl-L-methionine-dependent methyltransferases"/>
    <property type="match status" value="1"/>
</dbReference>
<dbReference type="Gene3D" id="3.30.300.30">
    <property type="match status" value="1"/>
</dbReference>
<dbReference type="Pfam" id="PF07993">
    <property type="entry name" value="NAD_binding_4"/>
    <property type="match status" value="1"/>
</dbReference>
<dbReference type="SUPFAM" id="SSF56801">
    <property type="entry name" value="Acetyl-CoA synthetase-like"/>
    <property type="match status" value="1"/>
</dbReference>
<dbReference type="Gene3D" id="1.10.1200.10">
    <property type="entry name" value="ACP-like"/>
    <property type="match status" value="2"/>
</dbReference>
<feature type="region of interest" description="Disordered" evidence="10">
    <location>
        <begin position="2479"/>
        <end position="2517"/>
    </location>
</feature>
<evidence type="ECO:0000256" key="3">
    <source>
        <dbReference type="ARBA" id="ARBA00022598"/>
    </source>
</evidence>
<feature type="compositionally biased region" description="Polar residues" evidence="10">
    <location>
        <begin position="2498"/>
        <end position="2509"/>
    </location>
</feature>
<feature type="region of interest" description="C-terminal hotdog fold" evidence="9">
    <location>
        <begin position="1085"/>
        <end position="1238"/>
    </location>
</feature>
<dbReference type="SUPFAM" id="SSF51735">
    <property type="entry name" value="NAD(P)-binding Rossmann-fold domains"/>
    <property type="match status" value="3"/>
</dbReference>
<evidence type="ECO:0000259" key="13">
    <source>
        <dbReference type="PROSITE" id="PS52019"/>
    </source>
</evidence>